<evidence type="ECO:0000313" key="3">
    <source>
        <dbReference type="EMBL" id="KIT17404.1"/>
    </source>
</evidence>
<dbReference type="Proteomes" id="UP000032232">
    <property type="component" value="Unassembled WGS sequence"/>
</dbReference>
<dbReference type="AlphaFoldDB" id="A0A0D1EIH2"/>
<dbReference type="InterPro" id="IPR016047">
    <property type="entry name" value="M23ase_b-sheet_dom"/>
</dbReference>
<comment type="caution">
    <text evidence="3">The sequence shown here is derived from an EMBL/GenBank/DDBJ whole genome shotgun (WGS) entry which is preliminary data.</text>
</comment>
<keyword evidence="1" id="KW-0732">Signal</keyword>
<dbReference type="EMBL" id="JYFE01000018">
    <property type="protein sequence ID" value="KIT17404.1"/>
    <property type="molecule type" value="Genomic_DNA"/>
</dbReference>
<dbReference type="Pfam" id="PF01551">
    <property type="entry name" value="Peptidase_M23"/>
    <property type="match status" value="1"/>
</dbReference>
<dbReference type="CDD" id="cd12797">
    <property type="entry name" value="M23_peptidase"/>
    <property type="match status" value="1"/>
</dbReference>
<name>A0A0D1EIH2_9RHOB</name>
<dbReference type="RefSeq" id="WP_043917676.1">
    <property type="nucleotide sequence ID" value="NZ_FZPF01000008.1"/>
</dbReference>
<dbReference type="SUPFAM" id="SSF51261">
    <property type="entry name" value="Duplicated hybrid motif"/>
    <property type="match status" value="1"/>
</dbReference>
<organism evidence="3 4">
    <name type="scientific">Jannaschia aquimarina</name>
    <dbReference type="NCBI Taxonomy" id="935700"/>
    <lineage>
        <taxon>Bacteria</taxon>
        <taxon>Pseudomonadati</taxon>
        <taxon>Pseudomonadota</taxon>
        <taxon>Alphaproteobacteria</taxon>
        <taxon>Rhodobacterales</taxon>
        <taxon>Roseobacteraceae</taxon>
        <taxon>Jannaschia</taxon>
    </lineage>
</organism>
<proteinExistence type="predicted"/>
<dbReference type="Gene3D" id="2.70.70.10">
    <property type="entry name" value="Glucose Permease (Domain IIA)"/>
    <property type="match status" value="1"/>
</dbReference>
<dbReference type="PANTHER" id="PTHR21666:SF270">
    <property type="entry name" value="MUREIN HYDROLASE ACTIVATOR ENVC"/>
    <property type="match status" value="1"/>
</dbReference>
<sequence>MRLALPFLLLAAPACAEMLRPPLDCDLGRTCFVQQYPDADPGPGVADFTGGPLSYDGHDGTDFRVADLEALDDAPPVIAPADGTVLRARDDVPGGAFPEGQDCGNGLVIDHGEGVTTQLCHLAPGLMVAPGDVVVAGQPLGRIGMTGATEFPHVEIVVRRDGEVVDPYIAGLWTEPPAYQPGGLLSVGFAPEVPDYADVQAGTADADRLAPTDALVIWALLFGGREGDVMEFAIDGPDGRMFDHSETLTRTQAQVYRAAGRRAPPEGWPAGGYAGTIHLIRDGTRIDAREVTIQVR</sequence>
<gene>
    <name evidence="3" type="ORF">jaqu_08190</name>
</gene>
<dbReference type="OrthoDB" id="5489603at2"/>
<reference evidence="3 4" key="1">
    <citation type="submission" date="2015-02" db="EMBL/GenBank/DDBJ databases">
        <title>Genome Sequence of Jannaschia aquimarina DSM28248, a member of the Roseobacter clade.</title>
        <authorList>
            <person name="Voget S."/>
            <person name="Daniel R."/>
        </authorList>
    </citation>
    <scope>NUCLEOTIDE SEQUENCE [LARGE SCALE GENOMIC DNA]</scope>
    <source>
        <strain evidence="3 4">GSW-M26</strain>
    </source>
</reference>
<feature type="signal peptide" evidence="1">
    <location>
        <begin position="1"/>
        <end position="16"/>
    </location>
</feature>
<feature type="domain" description="M23ase beta-sheet core" evidence="2">
    <location>
        <begin position="58"/>
        <end position="167"/>
    </location>
</feature>
<evidence type="ECO:0000313" key="4">
    <source>
        <dbReference type="Proteomes" id="UP000032232"/>
    </source>
</evidence>
<protein>
    <submittedName>
        <fullName evidence="3">Peptidase family M23</fullName>
    </submittedName>
</protein>
<evidence type="ECO:0000256" key="1">
    <source>
        <dbReference type="SAM" id="SignalP"/>
    </source>
</evidence>
<accession>A0A0D1EIH2</accession>
<dbReference type="PANTHER" id="PTHR21666">
    <property type="entry name" value="PEPTIDASE-RELATED"/>
    <property type="match status" value="1"/>
</dbReference>
<keyword evidence="4" id="KW-1185">Reference proteome</keyword>
<dbReference type="STRING" id="935700.jaqu_08190"/>
<dbReference type="PATRIC" id="fig|935700.4.peg.863"/>
<dbReference type="GO" id="GO:0004222">
    <property type="term" value="F:metalloendopeptidase activity"/>
    <property type="evidence" value="ECO:0007669"/>
    <property type="project" value="TreeGrafter"/>
</dbReference>
<evidence type="ECO:0000259" key="2">
    <source>
        <dbReference type="Pfam" id="PF01551"/>
    </source>
</evidence>
<feature type="chain" id="PRO_5002230006" evidence="1">
    <location>
        <begin position="17"/>
        <end position="296"/>
    </location>
</feature>
<dbReference type="InterPro" id="IPR011055">
    <property type="entry name" value="Dup_hybrid_motif"/>
</dbReference>
<dbReference type="InterPro" id="IPR050570">
    <property type="entry name" value="Cell_wall_metabolism_enzyme"/>
</dbReference>